<protein>
    <submittedName>
        <fullName evidence="2">Uncharacterized protein</fullName>
    </submittedName>
</protein>
<sequence>MQIRDHLKPSKGCRSWTSLSPRRDADLGPLKLLAGMQIWDLLKPSKGCRSGTS</sequence>
<dbReference type="AlphaFoldDB" id="A0A9D4K4M8"/>
<gene>
    <name evidence="2" type="ORF">DPMN_106182</name>
</gene>
<proteinExistence type="predicted"/>
<reference evidence="2" key="2">
    <citation type="submission" date="2020-11" db="EMBL/GenBank/DDBJ databases">
        <authorList>
            <person name="McCartney M.A."/>
            <person name="Auch B."/>
            <person name="Kono T."/>
            <person name="Mallez S."/>
            <person name="Becker A."/>
            <person name="Gohl D.M."/>
            <person name="Silverstein K.A.T."/>
            <person name="Koren S."/>
            <person name="Bechman K.B."/>
            <person name="Herman A."/>
            <person name="Abrahante J.E."/>
            <person name="Garbe J."/>
        </authorList>
    </citation>
    <scope>NUCLEOTIDE SEQUENCE</scope>
    <source>
        <strain evidence="2">Duluth1</strain>
        <tissue evidence="2">Whole animal</tissue>
    </source>
</reference>
<keyword evidence="3" id="KW-1185">Reference proteome</keyword>
<accession>A0A9D4K4M8</accession>
<name>A0A9D4K4M8_DREPO</name>
<evidence type="ECO:0000313" key="2">
    <source>
        <dbReference type="EMBL" id="KAH3832886.1"/>
    </source>
</evidence>
<reference evidence="2" key="1">
    <citation type="journal article" date="2019" name="bioRxiv">
        <title>The Genome of the Zebra Mussel, Dreissena polymorpha: A Resource for Invasive Species Research.</title>
        <authorList>
            <person name="McCartney M.A."/>
            <person name="Auch B."/>
            <person name="Kono T."/>
            <person name="Mallez S."/>
            <person name="Zhang Y."/>
            <person name="Obille A."/>
            <person name="Becker A."/>
            <person name="Abrahante J.E."/>
            <person name="Garbe J."/>
            <person name="Badalamenti J.P."/>
            <person name="Herman A."/>
            <person name="Mangelson H."/>
            <person name="Liachko I."/>
            <person name="Sullivan S."/>
            <person name="Sone E.D."/>
            <person name="Koren S."/>
            <person name="Silverstein K.A.T."/>
            <person name="Beckman K.B."/>
            <person name="Gohl D.M."/>
        </authorList>
    </citation>
    <scope>NUCLEOTIDE SEQUENCE</scope>
    <source>
        <strain evidence="2">Duluth1</strain>
        <tissue evidence="2">Whole animal</tissue>
    </source>
</reference>
<evidence type="ECO:0000256" key="1">
    <source>
        <dbReference type="SAM" id="MobiDB-lite"/>
    </source>
</evidence>
<comment type="caution">
    <text evidence="2">The sequence shown here is derived from an EMBL/GenBank/DDBJ whole genome shotgun (WGS) entry which is preliminary data.</text>
</comment>
<organism evidence="2 3">
    <name type="scientific">Dreissena polymorpha</name>
    <name type="common">Zebra mussel</name>
    <name type="synonym">Mytilus polymorpha</name>
    <dbReference type="NCBI Taxonomy" id="45954"/>
    <lineage>
        <taxon>Eukaryota</taxon>
        <taxon>Metazoa</taxon>
        <taxon>Spiralia</taxon>
        <taxon>Lophotrochozoa</taxon>
        <taxon>Mollusca</taxon>
        <taxon>Bivalvia</taxon>
        <taxon>Autobranchia</taxon>
        <taxon>Heteroconchia</taxon>
        <taxon>Euheterodonta</taxon>
        <taxon>Imparidentia</taxon>
        <taxon>Neoheterodontei</taxon>
        <taxon>Myida</taxon>
        <taxon>Dreissenoidea</taxon>
        <taxon>Dreissenidae</taxon>
        <taxon>Dreissena</taxon>
    </lineage>
</organism>
<dbReference type="Proteomes" id="UP000828390">
    <property type="component" value="Unassembled WGS sequence"/>
</dbReference>
<dbReference type="EMBL" id="JAIWYP010000004">
    <property type="protein sequence ID" value="KAH3832886.1"/>
    <property type="molecule type" value="Genomic_DNA"/>
</dbReference>
<evidence type="ECO:0000313" key="3">
    <source>
        <dbReference type="Proteomes" id="UP000828390"/>
    </source>
</evidence>
<feature type="region of interest" description="Disordered" evidence="1">
    <location>
        <begin position="1"/>
        <end position="25"/>
    </location>
</feature>